<dbReference type="SMART" id="SM00421">
    <property type="entry name" value="HTH_LUXR"/>
    <property type="match status" value="1"/>
</dbReference>
<dbReference type="InterPro" id="IPR016032">
    <property type="entry name" value="Sig_transdc_resp-reg_C-effctor"/>
</dbReference>
<organism evidence="2 3">
    <name type="scientific">Actinacidiphila acidipaludis</name>
    <dbReference type="NCBI Taxonomy" id="2873382"/>
    <lineage>
        <taxon>Bacteria</taxon>
        <taxon>Bacillati</taxon>
        <taxon>Actinomycetota</taxon>
        <taxon>Actinomycetes</taxon>
        <taxon>Kitasatosporales</taxon>
        <taxon>Streptomycetaceae</taxon>
        <taxon>Actinacidiphila</taxon>
    </lineage>
</organism>
<dbReference type="PROSITE" id="PS50043">
    <property type="entry name" value="HTH_LUXR_2"/>
    <property type="match status" value="1"/>
</dbReference>
<dbReference type="InterPro" id="IPR036388">
    <property type="entry name" value="WH-like_DNA-bd_sf"/>
</dbReference>
<accession>A0ABS7QEB2</accession>
<sequence length="783" mass="83930">MGAVGRPGRDDGIPADLTALVGRRGEVTRIRRMLATARLVTLTGVGGVGKTRLGFQVAAAVTRGSSDDVHLVELAALRDEEFLAQEVATALGLVDRSGRPTLQVVVDHLQGRRSLLLLDNCEHLVGGCARLVDTLLRALPGLRVLATSRQALRLTGEQIFQVPPLCVPPSPGPAAGKAPGRYPAVTLFEQRAAAVRPGFRVTAENADAVVRLVGRLDGVPLAIELAAARMRTLSPQELLDRLAGRFDLLTLGSRAAPPRQRTLRGVIDWSHALCTEQERAVWARSSVFAGGFDLAGLEAVCVTPDLPAQAVTEAVDGLVDKSLLLRQEVEGRSRFAMLGTVREYGQEQLAASGELAVYRARHRDHWLAMSARAQAASFGPAQVGWFARLRADHADVRTALGFCRETPGEAAAGLALAMAPRHYWITRGSLSEGRQWLSRLLDAEARDGTASPLRARALSALAYLTILHGAPEEALPLIAEARAAAERLGDAATLAWTEHHLGVVASFAGDLDRSSVHFETALEGHRALDDLGAACECLFKLALVAVLSGDHPRAEALCRECETATTEHGESWVRGLSLFTRGLLRWKQGDGKAADALAREAVRLLRPFGDWWDIAMCVEISAWSAAAGGAHDRAARLLGVLDALWTTVGGRLSTAPFMAGDRRVCETAVRDAIGDAAFEHAVRQGADLPVSQALDYVLRDTADHVPRDTAGRSGTAGLTRRERQVADLVARGMTNKEIADHLVLARRTAENHVERALAKLGLTSRTQLAVWVHERGVSVPGHG</sequence>
<dbReference type="EMBL" id="JAINZZ010000029">
    <property type="protein sequence ID" value="MBY8880262.1"/>
    <property type="molecule type" value="Genomic_DNA"/>
</dbReference>
<proteinExistence type="predicted"/>
<gene>
    <name evidence="2" type="ORF">K7862_21880</name>
</gene>
<reference evidence="2 3" key="1">
    <citation type="submission" date="2021-08" db="EMBL/GenBank/DDBJ databases">
        <title>WGS of actinomycetes from Thailand.</title>
        <authorList>
            <person name="Thawai C."/>
        </authorList>
    </citation>
    <scope>NUCLEOTIDE SEQUENCE [LARGE SCALE GENOMIC DNA]</scope>
    <source>
        <strain evidence="2 3">PLK6-54</strain>
    </source>
</reference>
<protein>
    <submittedName>
        <fullName evidence="2">LuxR C-terminal-related transcriptional regulator</fullName>
    </submittedName>
</protein>
<dbReference type="PRINTS" id="PR00364">
    <property type="entry name" value="DISEASERSIST"/>
</dbReference>
<evidence type="ECO:0000313" key="2">
    <source>
        <dbReference type="EMBL" id="MBY8880262.1"/>
    </source>
</evidence>
<evidence type="ECO:0000313" key="3">
    <source>
        <dbReference type="Proteomes" id="UP000778578"/>
    </source>
</evidence>
<dbReference type="PRINTS" id="PR00038">
    <property type="entry name" value="HTHLUXR"/>
</dbReference>
<dbReference type="SUPFAM" id="SSF52540">
    <property type="entry name" value="P-loop containing nucleoside triphosphate hydrolases"/>
    <property type="match status" value="1"/>
</dbReference>
<dbReference type="InterPro" id="IPR011990">
    <property type="entry name" value="TPR-like_helical_dom_sf"/>
</dbReference>
<comment type="caution">
    <text evidence="2">The sequence shown here is derived from an EMBL/GenBank/DDBJ whole genome shotgun (WGS) entry which is preliminary data.</text>
</comment>
<dbReference type="PANTHER" id="PTHR47691:SF3">
    <property type="entry name" value="HTH-TYPE TRANSCRIPTIONAL REGULATOR RV0890C-RELATED"/>
    <property type="match status" value="1"/>
</dbReference>
<name>A0ABS7QEB2_9ACTN</name>
<dbReference type="InterPro" id="IPR058852">
    <property type="entry name" value="HTH_77"/>
</dbReference>
<dbReference type="Pfam" id="PF00196">
    <property type="entry name" value="GerE"/>
    <property type="match status" value="1"/>
</dbReference>
<evidence type="ECO:0000259" key="1">
    <source>
        <dbReference type="PROSITE" id="PS50043"/>
    </source>
</evidence>
<dbReference type="SUPFAM" id="SSF46894">
    <property type="entry name" value="C-terminal effector domain of the bipartite response regulators"/>
    <property type="match status" value="1"/>
</dbReference>
<keyword evidence="3" id="KW-1185">Reference proteome</keyword>
<dbReference type="RefSeq" id="WP_222965115.1">
    <property type="nucleotide sequence ID" value="NZ_JAINZZ010000029.1"/>
</dbReference>
<dbReference type="Gene3D" id="3.40.50.300">
    <property type="entry name" value="P-loop containing nucleotide triphosphate hydrolases"/>
    <property type="match status" value="1"/>
</dbReference>
<dbReference type="Gene3D" id="1.10.10.10">
    <property type="entry name" value="Winged helix-like DNA-binding domain superfamily/Winged helix DNA-binding domain"/>
    <property type="match status" value="1"/>
</dbReference>
<dbReference type="Pfam" id="PF25872">
    <property type="entry name" value="HTH_77"/>
    <property type="match status" value="1"/>
</dbReference>
<dbReference type="CDD" id="cd06170">
    <property type="entry name" value="LuxR_C_like"/>
    <property type="match status" value="1"/>
</dbReference>
<feature type="domain" description="HTH luxR-type" evidence="1">
    <location>
        <begin position="711"/>
        <end position="776"/>
    </location>
</feature>
<dbReference type="InterPro" id="IPR000792">
    <property type="entry name" value="Tscrpt_reg_LuxR_C"/>
</dbReference>
<dbReference type="Proteomes" id="UP000778578">
    <property type="component" value="Unassembled WGS sequence"/>
</dbReference>
<dbReference type="PANTHER" id="PTHR47691">
    <property type="entry name" value="REGULATOR-RELATED"/>
    <property type="match status" value="1"/>
</dbReference>
<dbReference type="SUPFAM" id="SSF48452">
    <property type="entry name" value="TPR-like"/>
    <property type="match status" value="1"/>
</dbReference>
<dbReference type="Gene3D" id="1.25.40.10">
    <property type="entry name" value="Tetratricopeptide repeat domain"/>
    <property type="match status" value="1"/>
</dbReference>
<dbReference type="InterPro" id="IPR027417">
    <property type="entry name" value="P-loop_NTPase"/>
</dbReference>